<name>A0ACC1MJB6_9HYPO</name>
<reference evidence="1" key="1">
    <citation type="submission" date="2022-08" db="EMBL/GenBank/DDBJ databases">
        <title>Genome Sequence of Lecanicillium fungicola.</title>
        <authorList>
            <person name="Buettner E."/>
        </authorList>
    </citation>
    <scope>NUCLEOTIDE SEQUENCE</scope>
    <source>
        <strain evidence="1">Babe33</strain>
    </source>
</reference>
<organism evidence="1 2">
    <name type="scientific">Zarea fungicola</name>
    <dbReference type="NCBI Taxonomy" id="93591"/>
    <lineage>
        <taxon>Eukaryota</taxon>
        <taxon>Fungi</taxon>
        <taxon>Dikarya</taxon>
        <taxon>Ascomycota</taxon>
        <taxon>Pezizomycotina</taxon>
        <taxon>Sordariomycetes</taxon>
        <taxon>Hypocreomycetidae</taxon>
        <taxon>Hypocreales</taxon>
        <taxon>Cordycipitaceae</taxon>
        <taxon>Zarea</taxon>
    </lineage>
</organism>
<evidence type="ECO:0000313" key="1">
    <source>
        <dbReference type="EMBL" id="KAJ2966944.1"/>
    </source>
</evidence>
<accession>A0ACC1MJB6</accession>
<protein>
    <submittedName>
        <fullName evidence="1">Uncharacterized protein</fullName>
    </submittedName>
</protein>
<keyword evidence="2" id="KW-1185">Reference proteome</keyword>
<evidence type="ECO:0000313" key="2">
    <source>
        <dbReference type="Proteomes" id="UP001143910"/>
    </source>
</evidence>
<proteinExistence type="predicted"/>
<comment type="caution">
    <text evidence="1">The sequence shown here is derived from an EMBL/GenBank/DDBJ whole genome shotgun (WGS) entry which is preliminary data.</text>
</comment>
<dbReference type="EMBL" id="JANJQO010002457">
    <property type="protein sequence ID" value="KAJ2966944.1"/>
    <property type="molecule type" value="Genomic_DNA"/>
</dbReference>
<sequence length="274" mass="30917">MRESSWQAHIKGGLAYAQHLGGPKVALSMAEPSLFFRQIVVHAITSNTTSPATRQINGHYNYTDDDLTLILDYETTQKQIPLELFIIMFHITKLRALAARGSNSRANLQHRMRNLFQQINEFNSEAWAEANCHHLGGLTAEIGHILQVATRLYGLLVFPQAATSGTITNASTLPAREVYDKLRIAQRANILERIRKIWPNLLNPDQLCWALIVTGVALADGSAEDRDFIAQCLLDTWHNELSGGTSFMIREKLYAFWKLGKTGWEDCFNEPVPW</sequence>
<gene>
    <name evidence="1" type="ORF">NQ176_g9906</name>
</gene>
<dbReference type="Proteomes" id="UP001143910">
    <property type="component" value="Unassembled WGS sequence"/>
</dbReference>